<reference evidence="2" key="2">
    <citation type="submission" date="2020-09" db="EMBL/GenBank/DDBJ databases">
        <authorList>
            <person name="Sun Q."/>
            <person name="Zhou Y."/>
        </authorList>
    </citation>
    <scope>NUCLEOTIDE SEQUENCE</scope>
    <source>
        <strain evidence="2">CGMCC 1.15758</strain>
    </source>
</reference>
<reference evidence="2" key="1">
    <citation type="journal article" date="2014" name="Int. J. Syst. Evol. Microbiol.">
        <title>Complete genome sequence of Corynebacterium casei LMG S-19264T (=DSM 44701T), isolated from a smear-ripened cheese.</title>
        <authorList>
            <consortium name="US DOE Joint Genome Institute (JGI-PGF)"/>
            <person name="Walter F."/>
            <person name="Albersmeier A."/>
            <person name="Kalinowski J."/>
            <person name="Ruckert C."/>
        </authorList>
    </citation>
    <scope>NUCLEOTIDE SEQUENCE</scope>
    <source>
        <strain evidence="2">CGMCC 1.15758</strain>
    </source>
</reference>
<comment type="caution">
    <text evidence="2">The sequence shown here is derived from an EMBL/GenBank/DDBJ whole genome shotgun (WGS) entry which is preliminary data.</text>
</comment>
<evidence type="ECO:0000313" key="3">
    <source>
        <dbReference type="Proteomes" id="UP000636949"/>
    </source>
</evidence>
<feature type="compositionally biased region" description="Basic and acidic residues" evidence="1">
    <location>
        <begin position="249"/>
        <end position="262"/>
    </location>
</feature>
<dbReference type="RefSeq" id="WP_117002054.1">
    <property type="nucleotide sequence ID" value="NZ_BMJS01000005.1"/>
</dbReference>
<protein>
    <submittedName>
        <fullName evidence="2">Uncharacterized protein</fullName>
    </submittedName>
</protein>
<proteinExistence type="predicted"/>
<feature type="region of interest" description="Disordered" evidence="1">
    <location>
        <begin position="243"/>
        <end position="262"/>
    </location>
</feature>
<dbReference type="EMBL" id="BMJS01000005">
    <property type="protein sequence ID" value="GGF92339.1"/>
    <property type="molecule type" value="Genomic_DNA"/>
</dbReference>
<gene>
    <name evidence="2" type="ORF">GCM10010995_06880</name>
</gene>
<evidence type="ECO:0000256" key="1">
    <source>
        <dbReference type="SAM" id="MobiDB-lite"/>
    </source>
</evidence>
<keyword evidence="3" id="KW-1185">Reference proteome</keyword>
<name>A0A8J2Z307_9GAMM</name>
<evidence type="ECO:0000313" key="2">
    <source>
        <dbReference type="EMBL" id="GGF92339.1"/>
    </source>
</evidence>
<accession>A0A8J2Z307</accession>
<dbReference type="Proteomes" id="UP000636949">
    <property type="component" value="Unassembled WGS sequence"/>
</dbReference>
<organism evidence="2 3">
    <name type="scientific">Cysteiniphilum litorale</name>
    <dbReference type="NCBI Taxonomy" id="2056700"/>
    <lineage>
        <taxon>Bacteria</taxon>
        <taxon>Pseudomonadati</taxon>
        <taxon>Pseudomonadota</taxon>
        <taxon>Gammaproteobacteria</taxon>
        <taxon>Thiotrichales</taxon>
        <taxon>Fastidiosibacteraceae</taxon>
        <taxon>Cysteiniphilum</taxon>
    </lineage>
</organism>
<sequence length="262" mass="30030">MKNEMINNQEIVLSAVANLYWQELVDHFFGEKNQVIRSLNKKLNQLCEDASKGNLFAIALLKNFIKKCPTRERAYTGTQTYRNLSNSLKNMALVRPKRMIKLGVTYDNKLISLFLRQIYRFNLPLSVIKSGVYYGRITQAEAKNEINKILAPMQEIGSQCMRYGKVHQSITAEDFATRSEAFVESNNQFESVLKLNLTDDIYDGVYHHSMLDIQYKHKNIDYEKNVTALVDDDQSIGSTTANEISEQTDLEHSEAALHDMSS</sequence>
<dbReference type="AlphaFoldDB" id="A0A8J2Z307"/>